<dbReference type="GO" id="GO:0044718">
    <property type="term" value="P:siderophore transmembrane transport"/>
    <property type="evidence" value="ECO:0007669"/>
    <property type="project" value="TreeGrafter"/>
</dbReference>
<keyword evidence="9 10" id="KW-0998">Cell outer membrane</keyword>
<keyword evidence="17" id="KW-1185">Reference proteome</keyword>
<evidence type="ECO:0000256" key="12">
    <source>
        <dbReference type="SAM" id="MobiDB-lite"/>
    </source>
</evidence>
<keyword evidence="6 11" id="KW-0798">TonB box</keyword>
<evidence type="ECO:0000256" key="11">
    <source>
        <dbReference type="RuleBase" id="RU003357"/>
    </source>
</evidence>
<dbReference type="Pfam" id="PF00593">
    <property type="entry name" value="TonB_dep_Rec_b-barrel"/>
    <property type="match status" value="1"/>
</dbReference>
<dbReference type="PROSITE" id="PS52016">
    <property type="entry name" value="TONB_DEPENDENT_REC_3"/>
    <property type="match status" value="1"/>
</dbReference>
<dbReference type="GO" id="GO:0009279">
    <property type="term" value="C:cell outer membrane"/>
    <property type="evidence" value="ECO:0007669"/>
    <property type="project" value="UniProtKB-SubCell"/>
</dbReference>
<feature type="signal peptide" evidence="13">
    <location>
        <begin position="1"/>
        <end position="25"/>
    </location>
</feature>
<dbReference type="AlphaFoldDB" id="A0A1G8HGS7"/>
<keyword evidence="4 10" id="KW-1134">Transmembrane beta strand</keyword>
<keyword evidence="8 16" id="KW-0675">Receptor</keyword>
<keyword evidence="7 10" id="KW-0472">Membrane</keyword>
<feature type="chain" id="PRO_5011546248" evidence="13">
    <location>
        <begin position="26"/>
        <end position="701"/>
    </location>
</feature>
<evidence type="ECO:0000259" key="15">
    <source>
        <dbReference type="Pfam" id="PF07715"/>
    </source>
</evidence>
<evidence type="ECO:0000256" key="13">
    <source>
        <dbReference type="SAM" id="SignalP"/>
    </source>
</evidence>
<feature type="domain" description="TonB-dependent receptor-like beta-barrel" evidence="14">
    <location>
        <begin position="280"/>
        <end position="661"/>
    </location>
</feature>
<evidence type="ECO:0000313" key="17">
    <source>
        <dbReference type="Proteomes" id="UP000198894"/>
    </source>
</evidence>
<dbReference type="Gene3D" id="2.170.130.10">
    <property type="entry name" value="TonB-dependent receptor, plug domain"/>
    <property type="match status" value="1"/>
</dbReference>
<dbReference type="Gene3D" id="2.40.170.20">
    <property type="entry name" value="TonB-dependent receptor, beta-barrel domain"/>
    <property type="match status" value="1"/>
</dbReference>
<reference evidence="17" key="1">
    <citation type="submission" date="2016-10" db="EMBL/GenBank/DDBJ databases">
        <authorList>
            <person name="Varghese N."/>
            <person name="Submissions S."/>
        </authorList>
    </citation>
    <scope>NUCLEOTIDE SEQUENCE [LARGE SCALE GENOMIC DNA]</scope>
    <source>
        <strain evidence="17">CGMCC 1.11022</strain>
    </source>
</reference>
<evidence type="ECO:0000256" key="1">
    <source>
        <dbReference type="ARBA" id="ARBA00004571"/>
    </source>
</evidence>
<dbReference type="PANTHER" id="PTHR30069:SF41">
    <property type="entry name" value="HEME_HEMOPEXIN UTILIZATION PROTEIN C"/>
    <property type="match status" value="1"/>
</dbReference>
<evidence type="ECO:0000256" key="9">
    <source>
        <dbReference type="ARBA" id="ARBA00023237"/>
    </source>
</evidence>
<evidence type="ECO:0000259" key="14">
    <source>
        <dbReference type="Pfam" id="PF00593"/>
    </source>
</evidence>
<feature type="domain" description="TonB-dependent receptor plug" evidence="15">
    <location>
        <begin position="74"/>
        <end position="171"/>
    </location>
</feature>
<dbReference type="EMBL" id="FNEE01000001">
    <property type="protein sequence ID" value="SDI05853.1"/>
    <property type="molecule type" value="Genomic_DNA"/>
</dbReference>
<accession>A0A1G8HGS7</accession>
<name>A0A1G8HGS7_9HYPH</name>
<dbReference type="GO" id="GO:0015344">
    <property type="term" value="F:siderophore uptake transmembrane transporter activity"/>
    <property type="evidence" value="ECO:0007669"/>
    <property type="project" value="TreeGrafter"/>
</dbReference>
<dbReference type="Proteomes" id="UP000198894">
    <property type="component" value="Unassembled WGS sequence"/>
</dbReference>
<evidence type="ECO:0000256" key="7">
    <source>
        <dbReference type="ARBA" id="ARBA00023136"/>
    </source>
</evidence>
<evidence type="ECO:0000256" key="8">
    <source>
        <dbReference type="ARBA" id="ARBA00023170"/>
    </source>
</evidence>
<evidence type="ECO:0000256" key="10">
    <source>
        <dbReference type="PROSITE-ProRule" id="PRU01360"/>
    </source>
</evidence>
<comment type="similarity">
    <text evidence="2 10 11">Belongs to the TonB-dependent receptor family.</text>
</comment>
<comment type="subcellular location">
    <subcellularLocation>
        <location evidence="1 10">Cell outer membrane</location>
        <topology evidence="1 10">Multi-pass membrane protein</topology>
    </subcellularLocation>
</comment>
<sequence length="701" mass="76085">MSSDLLRALTVSTAMSIFLCPEALAQSAPAPEAEAGTTTSEENEEAQAPAGGTQLDTILVVDVGAGANATAGANLITIDQQEIDRKKPQDLREVFSGEPQIAVGGAIPSTQKIYVNGVDENNLAVTVDGSRQNNKVFHHNGTYLLDPALLKAASVQAGVAPADAGPGALAGSLGFETKDAVDLLEPGRNFGCFVTGIWDTNSETFTTGVSGFGQQDGFEYLGYINYGRGGNFTAGNGQEMPGTGTDLISGLAKIAYESVEGHRFELSHEQVRDDALRPYRANVYIDRGAEPELRNYDLRRQNTVFTYTDTSPEGWWDPKIVLAYSRTQIGTLETDRTDANIVSPTDGATSSFNGKVENRFALDIGSVTAGFDFYNDRADLDYLNSTEPFFTDERATNIGAYAQARLEPFDRTRISFGGRADHQWFTGVDDSDWNNAGISGNISGEYDLMPEFLTVKAGTSHVWGGVPLAENYLQNPLWTYGDGPEPVTSNNYTAGLEARYNGFTFEANVFRTDINDARLPVFGRGAPVPAFTSIRTLDLVSKGWEIGGRYDWDAGFVSVKYADINADVDGKPADTEIGRYLTTPLGQIVMIGAGYTFDDWGVKVGGDIEIALKTDRTLVRHYTDPTSAKKELPGYEVVNAYVEWTPPSKPNFTLRADALNIFDEDYTDRAAYGQDFAELGPGNEPHKDPGRSFRLSVTARF</sequence>
<dbReference type="InterPro" id="IPR039426">
    <property type="entry name" value="TonB-dep_rcpt-like"/>
</dbReference>
<evidence type="ECO:0000256" key="5">
    <source>
        <dbReference type="ARBA" id="ARBA00022692"/>
    </source>
</evidence>
<dbReference type="InterPro" id="IPR012910">
    <property type="entry name" value="Plug_dom"/>
</dbReference>
<dbReference type="RefSeq" id="WP_091589888.1">
    <property type="nucleotide sequence ID" value="NZ_FNEE01000001.1"/>
</dbReference>
<gene>
    <name evidence="16" type="ORF">SAMN05428953_10156</name>
</gene>
<protein>
    <submittedName>
        <fullName evidence="16">Hemoglobin/transferrin/lactoferrin receptor protein</fullName>
    </submittedName>
</protein>
<evidence type="ECO:0000256" key="2">
    <source>
        <dbReference type="ARBA" id="ARBA00009810"/>
    </source>
</evidence>
<evidence type="ECO:0000256" key="6">
    <source>
        <dbReference type="ARBA" id="ARBA00023077"/>
    </source>
</evidence>
<evidence type="ECO:0000256" key="4">
    <source>
        <dbReference type="ARBA" id="ARBA00022452"/>
    </source>
</evidence>
<dbReference type="PANTHER" id="PTHR30069">
    <property type="entry name" value="TONB-DEPENDENT OUTER MEMBRANE RECEPTOR"/>
    <property type="match status" value="1"/>
</dbReference>
<keyword evidence="13" id="KW-0732">Signal</keyword>
<keyword evidence="5 10" id="KW-0812">Transmembrane</keyword>
<evidence type="ECO:0000313" key="16">
    <source>
        <dbReference type="EMBL" id="SDI05853.1"/>
    </source>
</evidence>
<feature type="compositionally biased region" description="Low complexity" evidence="12">
    <location>
        <begin position="28"/>
        <end position="40"/>
    </location>
</feature>
<feature type="region of interest" description="Disordered" evidence="12">
    <location>
        <begin position="28"/>
        <end position="52"/>
    </location>
</feature>
<organism evidence="16 17">
    <name type="scientific">Mesorhizobium muleiense</name>
    <dbReference type="NCBI Taxonomy" id="1004279"/>
    <lineage>
        <taxon>Bacteria</taxon>
        <taxon>Pseudomonadati</taxon>
        <taxon>Pseudomonadota</taxon>
        <taxon>Alphaproteobacteria</taxon>
        <taxon>Hyphomicrobiales</taxon>
        <taxon>Phyllobacteriaceae</taxon>
        <taxon>Mesorhizobium</taxon>
    </lineage>
</organism>
<keyword evidence="3 10" id="KW-0813">Transport</keyword>
<dbReference type="SUPFAM" id="SSF56935">
    <property type="entry name" value="Porins"/>
    <property type="match status" value="1"/>
</dbReference>
<dbReference type="InterPro" id="IPR000531">
    <property type="entry name" value="Beta-barrel_TonB"/>
</dbReference>
<dbReference type="Pfam" id="PF07715">
    <property type="entry name" value="Plug"/>
    <property type="match status" value="1"/>
</dbReference>
<proteinExistence type="inferred from homology"/>
<evidence type="ECO:0000256" key="3">
    <source>
        <dbReference type="ARBA" id="ARBA00022448"/>
    </source>
</evidence>
<dbReference type="InterPro" id="IPR036942">
    <property type="entry name" value="Beta-barrel_TonB_sf"/>
</dbReference>
<dbReference type="InterPro" id="IPR037066">
    <property type="entry name" value="Plug_dom_sf"/>
</dbReference>